<sequence>MVFTPAEYGNVVTTTKLANLQSGGKADLDAARVVARNMVETLNALGGMAAAASANVRLANGAASEGAIVAADLIQASDLDYVHNRLHRKNIDKFDGELYVALAHPDVIDDVKQQTGFTDVAKYADAMQLLRNEIGVYKGFRWVSTAGMPVNTDAGNLTVDTYDTAFLGRNALGKAVSWVPELKITGPFDKLGRLVNVGWYGVLKYGIVDQDALWIITSASSFGAN</sequence>
<evidence type="ECO:0000313" key="1">
    <source>
        <dbReference type="EMBL" id="HHM02218.1"/>
    </source>
</evidence>
<dbReference type="Pfam" id="PF13252">
    <property type="entry name" value="Phage_capsid_3"/>
    <property type="match status" value="1"/>
</dbReference>
<comment type="caution">
    <text evidence="1">The sequence shown here is derived from an EMBL/GenBank/DDBJ whole genome shotgun (WGS) entry which is preliminary data.</text>
</comment>
<proteinExistence type="predicted"/>
<reference evidence="1" key="1">
    <citation type="journal article" date="2020" name="mSystems">
        <title>Genome- and Community-Level Interaction Insights into Carbon Utilization and Element Cycling Functions of Hydrothermarchaeota in Hydrothermal Sediment.</title>
        <authorList>
            <person name="Zhou Z."/>
            <person name="Liu Y."/>
            <person name="Xu W."/>
            <person name="Pan J."/>
            <person name="Luo Z.H."/>
            <person name="Li M."/>
        </authorList>
    </citation>
    <scope>NUCLEOTIDE SEQUENCE [LARGE SCALE GENOMIC DNA]</scope>
    <source>
        <strain evidence="1">HyVt-460</strain>
    </source>
</reference>
<protein>
    <submittedName>
        <fullName evidence="1">N4-gp56 family major capsid protein</fullName>
    </submittedName>
</protein>
<name>A0A7V5RP88_CALAY</name>
<dbReference type="EMBL" id="DRLI01000166">
    <property type="protein sequence ID" value="HHM02218.1"/>
    <property type="molecule type" value="Genomic_DNA"/>
</dbReference>
<gene>
    <name evidence="1" type="ORF">ENJ15_04340</name>
</gene>
<dbReference type="InterPro" id="IPR025267">
    <property type="entry name" value="ORF017-like"/>
</dbReference>
<dbReference type="Proteomes" id="UP000885771">
    <property type="component" value="Unassembled WGS sequence"/>
</dbReference>
<accession>A0A7V5RP88</accession>
<organism evidence="1">
    <name type="scientific">Caldithrix abyssi</name>
    <dbReference type="NCBI Taxonomy" id="187145"/>
    <lineage>
        <taxon>Bacteria</taxon>
        <taxon>Pseudomonadati</taxon>
        <taxon>Calditrichota</taxon>
        <taxon>Calditrichia</taxon>
        <taxon>Calditrichales</taxon>
        <taxon>Calditrichaceae</taxon>
        <taxon>Caldithrix</taxon>
    </lineage>
</organism>
<dbReference type="AlphaFoldDB" id="A0A7V5RP88"/>
<dbReference type="NCBIfam" id="TIGR04387">
    <property type="entry name" value="capsid_maj_N4"/>
    <property type="match status" value="1"/>
</dbReference>